<dbReference type="AlphaFoldDB" id="A0A370FFI4"/>
<evidence type="ECO:0000256" key="1">
    <source>
        <dbReference type="SAM" id="SignalP"/>
    </source>
</evidence>
<evidence type="ECO:0000313" key="2">
    <source>
        <dbReference type="EMBL" id="RDI25177.1"/>
    </source>
</evidence>
<dbReference type="PROSITE" id="PS51257">
    <property type="entry name" value="PROKAR_LIPOPROTEIN"/>
    <property type="match status" value="1"/>
</dbReference>
<organism evidence="2 3">
    <name type="scientific">Pseudacidovorax intermedius</name>
    <dbReference type="NCBI Taxonomy" id="433924"/>
    <lineage>
        <taxon>Bacteria</taxon>
        <taxon>Pseudomonadati</taxon>
        <taxon>Pseudomonadota</taxon>
        <taxon>Betaproteobacteria</taxon>
        <taxon>Burkholderiales</taxon>
        <taxon>Comamonadaceae</taxon>
        <taxon>Pseudacidovorax</taxon>
    </lineage>
</organism>
<proteinExistence type="predicted"/>
<evidence type="ECO:0000313" key="3">
    <source>
        <dbReference type="Proteomes" id="UP000255265"/>
    </source>
</evidence>
<feature type="signal peptide" evidence="1">
    <location>
        <begin position="1"/>
        <end position="26"/>
    </location>
</feature>
<protein>
    <recommendedName>
        <fullName evidence="4">Lipoprotein</fullName>
    </recommendedName>
</protein>
<accession>A0A370FFI4</accession>
<dbReference type="RefSeq" id="WP_114803013.1">
    <property type="nucleotide sequence ID" value="NZ_QQAV01000004.1"/>
</dbReference>
<reference evidence="2 3" key="1">
    <citation type="submission" date="2018-07" db="EMBL/GenBank/DDBJ databases">
        <title>Genomic Encyclopedia of Type Strains, Phase IV (KMG-IV): sequencing the most valuable type-strain genomes for metagenomic binning, comparative biology and taxonomic classification.</title>
        <authorList>
            <person name="Goeker M."/>
        </authorList>
    </citation>
    <scope>NUCLEOTIDE SEQUENCE [LARGE SCALE GENOMIC DNA]</scope>
    <source>
        <strain evidence="2 3">DSM 21352</strain>
    </source>
</reference>
<keyword evidence="3" id="KW-1185">Reference proteome</keyword>
<dbReference type="EMBL" id="QQAV01000004">
    <property type="protein sequence ID" value="RDI25177.1"/>
    <property type="molecule type" value="Genomic_DNA"/>
</dbReference>
<dbReference type="Proteomes" id="UP000255265">
    <property type="component" value="Unassembled WGS sequence"/>
</dbReference>
<comment type="caution">
    <text evidence="2">The sequence shown here is derived from an EMBL/GenBank/DDBJ whole genome shotgun (WGS) entry which is preliminary data.</text>
</comment>
<name>A0A370FFI4_9BURK</name>
<sequence length="158" mass="17522">MKLWRLLGAVLAVVALAGCAVGPVDAQRLQQSAADALPVADNAVRFVSPVEWHANTRGFSDARNLRMASYPKSGVIVLTNQSIYIEQWDSDRFSILKRIPIARLIEASIDTFGGGDRLVLQLDDYETHTFLFVDSFSIVVSRGKAREFWALMPSAIRK</sequence>
<gene>
    <name evidence="2" type="ORF">DFR41_104233</name>
</gene>
<feature type="chain" id="PRO_5016794497" description="Lipoprotein" evidence="1">
    <location>
        <begin position="27"/>
        <end position="158"/>
    </location>
</feature>
<keyword evidence="1" id="KW-0732">Signal</keyword>
<evidence type="ECO:0008006" key="4">
    <source>
        <dbReference type="Google" id="ProtNLM"/>
    </source>
</evidence>